<protein>
    <recommendedName>
        <fullName evidence="12">Regulatory protein E2</fullName>
    </recommendedName>
</protein>
<keyword evidence="6 12" id="KW-1048">Host nucleus</keyword>
<feature type="region of interest" description="Disordered" evidence="13">
    <location>
        <begin position="206"/>
        <end position="297"/>
    </location>
</feature>
<feature type="domain" description="Papillomavirus E2 C-terminal" evidence="15">
    <location>
        <begin position="309"/>
        <end position="384"/>
    </location>
</feature>
<evidence type="ECO:0000256" key="9">
    <source>
        <dbReference type="ARBA" id="ARBA00023125"/>
    </source>
</evidence>
<evidence type="ECO:0000259" key="15">
    <source>
        <dbReference type="Pfam" id="PF00511"/>
    </source>
</evidence>
<comment type="similarity">
    <text evidence="12">Belongs to the papillomaviridae E2 protein family.</text>
</comment>
<dbReference type="InterPro" id="IPR033668">
    <property type="entry name" value="Reg_prot_E2"/>
</dbReference>
<dbReference type="Pfam" id="PF00508">
    <property type="entry name" value="PPV_E2_N"/>
    <property type="match status" value="1"/>
</dbReference>
<keyword evidence="7 12" id="KW-0235">DNA replication</keyword>
<evidence type="ECO:0000256" key="6">
    <source>
        <dbReference type="ARBA" id="ARBA00022562"/>
    </source>
</evidence>
<name>H2BQC4_9PAPI</name>
<comment type="subunit">
    <text evidence="12">Binds DNA as homodimer. Interacts with protein E1; this interaction greatly increases E1 DNA-binding activity. Interacts with protein L1; this interaction enhances E2-dependent replication and transcription activation. Interacts with protein L2; this interaction inhibits E2 transcriptional activity but not DNA replication function E2. Interacts with protein E7; this interaction inhibits E7 oncogenic activity. Interacts with host TAF1; this interaction modulates E2-dependent transcriptional regulation. Interacts with host BRD4; this interaction mediates E2 transcriptional activation function. Additionally, the interaction with host BRD4 on mitotic chromosomes mediates tethering of the viral genome. Interacts with host TOPBP1; this interaction is required for optimal viral DNA replication.</text>
</comment>
<dbReference type="Gene3D" id="2.170.200.10">
    <property type="entry name" value="Papillomavirus E2 early protein domain"/>
    <property type="match status" value="1"/>
</dbReference>
<dbReference type="InterPro" id="IPR035975">
    <property type="entry name" value="E2/EBNA1_C_sf"/>
</dbReference>
<feature type="region of interest" description="DNA-binding domain" evidence="12">
    <location>
        <begin position="307"/>
        <end position="388"/>
    </location>
</feature>
<evidence type="ECO:0000256" key="3">
    <source>
        <dbReference type="ARBA" id="ARBA00022491"/>
    </source>
</evidence>
<evidence type="ECO:0000256" key="11">
    <source>
        <dbReference type="ARBA" id="ARBA00023163"/>
    </source>
</evidence>
<evidence type="ECO:0000256" key="5">
    <source>
        <dbReference type="ARBA" id="ARBA00022553"/>
    </source>
</evidence>
<dbReference type="GO" id="GO:0003700">
    <property type="term" value="F:DNA-binding transcription factor activity"/>
    <property type="evidence" value="ECO:0007669"/>
    <property type="project" value="UniProtKB-UniRule"/>
</dbReference>
<dbReference type="InterPro" id="IPR042504">
    <property type="entry name" value="Regulatory_protein_E2_N_2"/>
</dbReference>
<keyword evidence="11 12" id="KW-0804">Transcription</keyword>
<dbReference type="GO" id="GO:0006260">
    <property type="term" value="P:DNA replication"/>
    <property type="evidence" value="ECO:0007669"/>
    <property type="project" value="UniProtKB-KW"/>
</dbReference>
<sequence>MDPAEFRERLDQLQEALINLYEASPADLDSQIKYYSLLRKESVLKYYCRKENITNLGLHPLPALRVSEHNAKVAIEMVLVLKSLKKSAYAKESWTMADTNSDLYKSPPKNCFKKGPFEVEVWFDNDKANAFPYICWDWIYYQDDQDVWHKVKGEYDYNGLFYREQNGDVSYYLLFEKDSHRFGKSGEWTVNARNEQISLPITSFARRSAAVPSQTSGDQHTTSSDAPSTSKARGAPKSDEEAAPGPSLRKSLRRRRGGGREGESTAKRQRLSRLPGVPTPEEVGRSHRSVTGPSHSRLERLQAEARDPPIILIRGPANKLKCWRYRINDKKLHFKVRTSTVWKWVQNTSDDNGRMLLAFESVSDRELFLQSVTIPKGSSMSLGSLDAL</sequence>
<dbReference type="GO" id="GO:0006275">
    <property type="term" value="P:regulation of DNA replication"/>
    <property type="evidence" value="ECO:0007669"/>
    <property type="project" value="UniProtKB-UniRule"/>
</dbReference>
<feature type="compositionally biased region" description="Polar residues" evidence="13">
    <location>
        <begin position="211"/>
        <end position="231"/>
    </location>
</feature>
<evidence type="ECO:0000256" key="2">
    <source>
        <dbReference type="ARBA" id="ARBA00007794"/>
    </source>
</evidence>
<comment type="PTM">
    <text evidence="12">Phosphorylated.</text>
</comment>
<keyword evidence="5 12" id="KW-0597">Phosphoprotein</keyword>
<proteinExistence type="inferred from homology"/>
<evidence type="ECO:0000256" key="10">
    <source>
        <dbReference type="ARBA" id="ARBA00023159"/>
    </source>
</evidence>
<dbReference type="SUPFAM" id="SSF54957">
    <property type="entry name" value="Viral DNA-binding domain"/>
    <property type="match status" value="1"/>
</dbReference>
<comment type="subcellular location">
    <subcellularLocation>
        <location evidence="1 12">Host nucleus</location>
    </subcellularLocation>
</comment>
<keyword evidence="9 12" id="KW-0238">DNA-binding</keyword>
<keyword evidence="4 12" id="KW-0244">Early protein</keyword>
<comment type="similarity">
    <text evidence="2">Belongs to the papillomaviridae E8^E2C protein family.</text>
</comment>
<dbReference type="GO" id="GO:0039693">
    <property type="term" value="P:viral DNA genome replication"/>
    <property type="evidence" value="ECO:0007669"/>
    <property type="project" value="UniProtKB-UniRule"/>
</dbReference>
<dbReference type="Gene3D" id="1.10.287.30">
    <property type="entry name" value="E2 (early) protein, N terminal domain, subdomain 1"/>
    <property type="match status" value="1"/>
</dbReference>
<dbReference type="InterPro" id="IPR000427">
    <property type="entry name" value="Papillomavirus_E2_C"/>
</dbReference>
<dbReference type="Proteomes" id="UP000175109">
    <property type="component" value="Genome"/>
</dbReference>
<evidence type="ECO:0000313" key="16">
    <source>
        <dbReference type="EMBL" id="AEX31153.1"/>
    </source>
</evidence>
<dbReference type="GO" id="GO:0006351">
    <property type="term" value="P:DNA-templated transcription"/>
    <property type="evidence" value="ECO:0007669"/>
    <property type="project" value="UniProtKB-UniRule"/>
</dbReference>
<dbReference type="HAMAP" id="MF_04001">
    <property type="entry name" value="PPV_E2"/>
    <property type="match status" value="1"/>
</dbReference>
<reference evidence="16 17" key="1">
    <citation type="submission" date="2011-04" db="EMBL/GenBank/DDBJ databases">
        <title>Nucleotide sequences and genomic organisation of nine novel human gammapapillomavirus.</title>
        <authorList>
            <person name="Sauvage V."/>
            <person name="Cheval J."/>
            <person name="Pariente K."/>
            <person name="Foulongne V."/>
            <person name="Eloit M."/>
        </authorList>
    </citation>
    <scope>NUCLEOTIDE SEQUENCE [LARGE SCALE GENOMIC DNA]</scope>
    <source>
        <strain evidence="16">915 F 06 007 FD2</strain>
    </source>
</reference>
<comment type="caution">
    <text evidence="12">Lacks conserved residue(s) required for the propagation of feature annotation.</text>
</comment>
<evidence type="ECO:0000256" key="8">
    <source>
        <dbReference type="ARBA" id="ARBA00023015"/>
    </source>
</evidence>
<evidence type="ECO:0000313" key="17">
    <source>
        <dbReference type="Proteomes" id="UP000175109"/>
    </source>
</evidence>
<dbReference type="EMBL" id="JF966376">
    <property type="protein sequence ID" value="AEX31153.1"/>
    <property type="molecule type" value="Genomic_DNA"/>
</dbReference>
<keyword evidence="10 12" id="KW-0010">Activator</keyword>
<dbReference type="GO" id="GO:0000166">
    <property type="term" value="F:nucleotide binding"/>
    <property type="evidence" value="ECO:0007669"/>
    <property type="project" value="UniProtKB-UniRule"/>
</dbReference>
<evidence type="ECO:0000259" key="14">
    <source>
        <dbReference type="Pfam" id="PF00508"/>
    </source>
</evidence>
<dbReference type="InterPro" id="IPR001866">
    <property type="entry name" value="PPV_E2_N"/>
</dbReference>
<comment type="function">
    <text evidence="12">Plays a role in the initiation of viral DNA replication. A dimer of E2 interacts with a dimer of E1 in order to improve specificity of E1 DNA binding activity. Once the complex recognizes and binds DNA at specific sites, the E2 dimer is removed from DNA. E2 also regulates viral transcription through binding to the E2RE response element (5'-ACCNNNNNNGGT-3') present in multiple copies in the regulatory regions of the viral genome. Activates or represses transcription depending on E2RE's position with regards to proximal promoter elements including the TATA-box. Repression occurs by sterically hindering the assembly of the transcription initiation complex.</text>
</comment>
<evidence type="ECO:0000256" key="4">
    <source>
        <dbReference type="ARBA" id="ARBA00022518"/>
    </source>
</evidence>
<dbReference type="Pfam" id="PF00511">
    <property type="entry name" value="PPV_E2_C"/>
    <property type="match status" value="1"/>
</dbReference>
<dbReference type="InterPro" id="IPR012677">
    <property type="entry name" value="Nucleotide-bd_a/b_plait_sf"/>
</dbReference>
<keyword evidence="8 12" id="KW-0805">Transcription regulation</keyword>
<feature type="domain" description="Papillomavirus E2 N-terminal" evidence="14">
    <location>
        <begin position="6"/>
        <end position="201"/>
    </location>
</feature>
<dbReference type="GO" id="GO:0042025">
    <property type="term" value="C:host cell nucleus"/>
    <property type="evidence" value="ECO:0007669"/>
    <property type="project" value="UniProtKB-SubCell"/>
</dbReference>
<accession>H2BQC4</accession>
<dbReference type="SUPFAM" id="SSF51332">
    <property type="entry name" value="E2 regulatory, transactivation domain"/>
    <property type="match status" value="1"/>
</dbReference>
<evidence type="ECO:0000256" key="1">
    <source>
        <dbReference type="ARBA" id="ARBA00004147"/>
    </source>
</evidence>
<dbReference type="InterPro" id="IPR036050">
    <property type="entry name" value="Regulatory_protein_E2_N"/>
</dbReference>
<evidence type="ECO:0000256" key="13">
    <source>
        <dbReference type="SAM" id="MobiDB-lite"/>
    </source>
</evidence>
<dbReference type="InterPro" id="IPR042503">
    <property type="entry name" value="Regulatory_protein_E2_N_1"/>
</dbReference>
<evidence type="ECO:0000256" key="12">
    <source>
        <dbReference type="HAMAP-Rule" id="MF_04001"/>
    </source>
</evidence>
<organism evidence="16 17">
    <name type="scientific">Human papillomavirus</name>
    <dbReference type="NCBI Taxonomy" id="10566"/>
    <lineage>
        <taxon>Viruses</taxon>
        <taxon>Monodnaviria</taxon>
        <taxon>Shotokuvirae</taxon>
        <taxon>Cossaviricota</taxon>
        <taxon>Papovaviricetes</taxon>
        <taxon>Zurhausenvirales</taxon>
        <taxon>Papillomaviridae</taxon>
    </lineage>
</organism>
<keyword evidence="3 12" id="KW-0678">Repressor</keyword>
<dbReference type="GO" id="GO:0003677">
    <property type="term" value="F:DNA binding"/>
    <property type="evidence" value="ECO:0007669"/>
    <property type="project" value="UniProtKB-UniRule"/>
</dbReference>
<gene>
    <name evidence="12 16" type="primary">E2</name>
</gene>
<evidence type="ECO:0000256" key="7">
    <source>
        <dbReference type="ARBA" id="ARBA00022705"/>
    </source>
</evidence>
<dbReference type="Gene3D" id="3.30.70.330">
    <property type="match status" value="1"/>
</dbReference>